<feature type="region of interest" description="Disordered" evidence="1">
    <location>
        <begin position="1"/>
        <end position="40"/>
    </location>
</feature>
<reference evidence="3" key="1">
    <citation type="submission" date="2016-11" db="UniProtKB">
        <authorList>
            <consortium name="WormBaseParasite"/>
        </authorList>
    </citation>
    <scope>IDENTIFICATION</scope>
</reference>
<evidence type="ECO:0000313" key="3">
    <source>
        <dbReference type="WBParaSite" id="maker-uti_cns_0005767-snap-gene-0.4-mRNA-1"/>
    </source>
</evidence>
<accession>A0A1I8HFF5</accession>
<keyword evidence="2" id="KW-1185">Reference proteome</keyword>
<organism evidence="2 3">
    <name type="scientific">Macrostomum lignano</name>
    <dbReference type="NCBI Taxonomy" id="282301"/>
    <lineage>
        <taxon>Eukaryota</taxon>
        <taxon>Metazoa</taxon>
        <taxon>Spiralia</taxon>
        <taxon>Lophotrochozoa</taxon>
        <taxon>Platyhelminthes</taxon>
        <taxon>Rhabditophora</taxon>
        <taxon>Macrostomorpha</taxon>
        <taxon>Macrostomida</taxon>
        <taxon>Macrostomidae</taxon>
        <taxon>Macrostomum</taxon>
    </lineage>
</organism>
<sequence length="69" mass="7749">MQLAKLPAELSHTGQRERGRRNSSRTIKGTSSDAHQQVSSDLVAVRWPGERIRHCANFEAEVRFDAKSS</sequence>
<dbReference type="AlphaFoldDB" id="A0A1I8HFF5"/>
<evidence type="ECO:0000256" key="1">
    <source>
        <dbReference type="SAM" id="MobiDB-lite"/>
    </source>
</evidence>
<dbReference type="WBParaSite" id="maker-uti_cns_0005767-snap-gene-0.4-mRNA-1">
    <property type="protein sequence ID" value="maker-uti_cns_0005767-snap-gene-0.4-mRNA-1"/>
    <property type="gene ID" value="maker-uti_cns_0005767-snap-gene-0.4"/>
</dbReference>
<proteinExistence type="predicted"/>
<name>A0A1I8HFF5_9PLAT</name>
<feature type="compositionally biased region" description="Polar residues" evidence="1">
    <location>
        <begin position="24"/>
        <end position="40"/>
    </location>
</feature>
<protein>
    <submittedName>
        <fullName evidence="3">Uncharacterized protein</fullName>
    </submittedName>
</protein>
<evidence type="ECO:0000313" key="2">
    <source>
        <dbReference type="Proteomes" id="UP000095280"/>
    </source>
</evidence>
<dbReference type="Proteomes" id="UP000095280">
    <property type="component" value="Unplaced"/>
</dbReference>